<keyword evidence="12" id="KW-0472">Membrane</keyword>
<dbReference type="PANTHER" id="PTHR24292:SF54">
    <property type="entry name" value="CYP9F3-RELATED"/>
    <property type="match status" value="1"/>
</dbReference>
<keyword evidence="5" id="KW-0349">Heme</keyword>
<evidence type="ECO:0000256" key="11">
    <source>
        <dbReference type="ARBA" id="ARBA00023033"/>
    </source>
</evidence>
<evidence type="ECO:0000256" key="6">
    <source>
        <dbReference type="ARBA" id="ARBA00022723"/>
    </source>
</evidence>
<accession>A0ABR1AYW5</accession>
<gene>
    <name evidence="13" type="ORF">RUM44_006061</name>
</gene>
<dbReference type="Proteomes" id="UP001359485">
    <property type="component" value="Unassembled WGS sequence"/>
</dbReference>
<evidence type="ECO:0000256" key="4">
    <source>
        <dbReference type="ARBA" id="ARBA00010617"/>
    </source>
</evidence>
<evidence type="ECO:0008006" key="15">
    <source>
        <dbReference type="Google" id="ProtNLM"/>
    </source>
</evidence>
<protein>
    <recommendedName>
        <fullName evidence="15">Cytochrome P450</fullName>
    </recommendedName>
</protein>
<dbReference type="PANTHER" id="PTHR24292">
    <property type="entry name" value="CYTOCHROME P450"/>
    <property type="match status" value="1"/>
</dbReference>
<dbReference type="EMBL" id="JAWJWF010000006">
    <property type="protein sequence ID" value="KAK6631534.1"/>
    <property type="molecule type" value="Genomic_DNA"/>
</dbReference>
<keyword evidence="10" id="KW-0408">Iron</keyword>
<dbReference type="PRINTS" id="PR00463">
    <property type="entry name" value="EP450I"/>
</dbReference>
<evidence type="ECO:0000256" key="1">
    <source>
        <dbReference type="ARBA" id="ARBA00001971"/>
    </source>
</evidence>
<dbReference type="InterPro" id="IPR001128">
    <property type="entry name" value="Cyt_P450"/>
</dbReference>
<keyword evidence="6" id="KW-0479">Metal-binding</keyword>
<evidence type="ECO:0000256" key="2">
    <source>
        <dbReference type="ARBA" id="ARBA00004174"/>
    </source>
</evidence>
<evidence type="ECO:0000256" key="3">
    <source>
        <dbReference type="ARBA" id="ARBA00004406"/>
    </source>
</evidence>
<dbReference type="Pfam" id="PF00067">
    <property type="entry name" value="p450"/>
    <property type="match status" value="3"/>
</dbReference>
<name>A0ABR1AYW5_POLSC</name>
<evidence type="ECO:0000256" key="9">
    <source>
        <dbReference type="ARBA" id="ARBA00023002"/>
    </source>
</evidence>
<dbReference type="InterPro" id="IPR050476">
    <property type="entry name" value="Insect_CytP450_Detox"/>
</dbReference>
<comment type="similarity">
    <text evidence="4">Belongs to the cytochrome P450 family.</text>
</comment>
<keyword evidence="11" id="KW-0503">Monooxygenase</keyword>
<proteinExistence type="inferred from homology"/>
<evidence type="ECO:0000256" key="10">
    <source>
        <dbReference type="ARBA" id="ARBA00023004"/>
    </source>
</evidence>
<dbReference type="InterPro" id="IPR002401">
    <property type="entry name" value="Cyt_P450_E_grp-I"/>
</dbReference>
<dbReference type="SUPFAM" id="SSF48264">
    <property type="entry name" value="Cytochrome P450"/>
    <property type="match status" value="2"/>
</dbReference>
<dbReference type="CDD" id="cd11056">
    <property type="entry name" value="CYP6-like"/>
    <property type="match status" value="1"/>
</dbReference>
<evidence type="ECO:0000256" key="8">
    <source>
        <dbReference type="ARBA" id="ARBA00022848"/>
    </source>
</evidence>
<dbReference type="InterPro" id="IPR017972">
    <property type="entry name" value="Cyt_P450_CS"/>
</dbReference>
<reference evidence="13 14" key="1">
    <citation type="submission" date="2023-09" db="EMBL/GenBank/DDBJ databases">
        <title>Genomes of two closely related lineages of the louse Polyplax serrata with different host specificities.</title>
        <authorList>
            <person name="Martinu J."/>
            <person name="Tarabai H."/>
            <person name="Stefka J."/>
            <person name="Hypsa V."/>
        </authorList>
    </citation>
    <scope>NUCLEOTIDE SEQUENCE [LARGE SCALE GENOMIC DNA]</scope>
    <source>
        <strain evidence="13">98ZLc_SE</strain>
    </source>
</reference>
<keyword evidence="7" id="KW-0256">Endoplasmic reticulum</keyword>
<evidence type="ECO:0000313" key="14">
    <source>
        <dbReference type="Proteomes" id="UP001359485"/>
    </source>
</evidence>
<keyword evidence="8" id="KW-0492">Microsome</keyword>
<comment type="subcellular location">
    <subcellularLocation>
        <location evidence="3">Endoplasmic reticulum membrane</location>
        <topology evidence="3">Peripheral membrane protein</topology>
    </subcellularLocation>
    <subcellularLocation>
        <location evidence="2">Microsome membrane</location>
        <topology evidence="2">Peripheral membrane protein</topology>
    </subcellularLocation>
</comment>
<dbReference type="Gene3D" id="1.10.630.10">
    <property type="entry name" value="Cytochrome P450"/>
    <property type="match status" value="3"/>
</dbReference>
<dbReference type="PROSITE" id="PS00086">
    <property type="entry name" value="CYTOCHROME_P450"/>
    <property type="match status" value="1"/>
</dbReference>
<dbReference type="PRINTS" id="PR00385">
    <property type="entry name" value="P450"/>
</dbReference>
<dbReference type="InterPro" id="IPR036396">
    <property type="entry name" value="Cyt_P450_sf"/>
</dbReference>
<evidence type="ECO:0000256" key="5">
    <source>
        <dbReference type="ARBA" id="ARBA00022617"/>
    </source>
</evidence>
<comment type="caution">
    <text evidence="13">The sequence shown here is derived from an EMBL/GenBank/DDBJ whole genome shotgun (WGS) entry which is preliminary data.</text>
</comment>
<evidence type="ECO:0000313" key="13">
    <source>
        <dbReference type="EMBL" id="KAK6631534.1"/>
    </source>
</evidence>
<evidence type="ECO:0000256" key="12">
    <source>
        <dbReference type="ARBA" id="ARBA00023136"/>
    </source>
</evidence>
<evidence type="ECO:0000256" key="7">
    <source>
        <dbReference type="ARBA" id="ARBA00022824"/>
    </source>
</evidence>
<organism evidence="13 14">
    <name type="scientific">Polyplax serrata</name>
    <name type="common">Common mouse louse</name>
    <dbReference type="NCBI Taxonomy" id="468196"/>
    <lineage>
        <taxon>Eukaryota</taxon>
        <taxon>Metazoa</taxon>
        <taxon>Ecdysozoa</taxon>
        <taxon>Arthropoda</taxon>
        <taxon>Hexapoda</taxon>
        <taxon>Insecta</taxon>
        <taxon>Pterygota</taxon>
        <taxon>Neoptera</taxon>
        <taxon>Paraneoptera</taxon>
        <taxon>Psocodea</taxon>
        <taxon>Troctomorpha</taxon>
        <taxon>Phthiraptera</taxon>
        <taxon>Anoplura</taxon>
        <taxon>Polyplacidae</taxon>
        <taxon>Polyplax</taxon>
    </lineage>
</organism>
<sequence>MVWIELALIFGVILFLRQYGLKHRNYWTKKGIEELASSVPFLGEFYRPAFRLEDPLVFGGMYFLQVPFLLIRDPDLLKQIMIKDTDHFLNRYDFSLGTDPIMSQNLSALKVPIINNMFYLNPTDEKWRNLRMVMTTVFTAAKMKDMFTFMEKCAKQSTEILKTKIKNQNNVKGTDADVLEMDFKEYFSRYGTDVIASTAFGVEVDSFKNPDNEFYAAGSTITDGLDGKNAIKLTLMMMFPMVAKMLKLKFFGKKLNDFLFSTVSSTIREREKHNIVRKDVIHVLKESRKMKDNMENGNLVKVKLPELTDEDIAAQAVLFYFGGFETMGTLLGFLSYELALHPDIQQQVYEEVMTITDANEGVTYDGIMHQMKYLDMVINETLRKWPPAASSDRIVTKRYTIPKTENSPEVILEPGDKVMIPISSLHRDPKHFPDPEKFDPERFRDEKDTVKNFTFLPFGGGMRGCIGTRYALMEAKTIFVHLIKEFEIVPIKRTEVPVKLQKSVAFLLRAENGFWLDEQWRNLRIVMTTIFTAAKMKDMFKFMEICSEQAVKNMALRLEEQMSNKGPSSNVLELEMKDYFSRYGTDVIASTAFGLEVDSFKNPNNEFYETGMILRNAFTSFPFFKMMFITWLPSLAKTLFFLKTYTIPKTEDSPVIRLDKGEMIFNKISALHQDPRYFPNPEKFDAERFRDEKNTIKPFTYLPFRAGLRHCIAE</sequence>
<comment type="cofactor">
    <cofactor evidence="1">
        <name>heme</name>
        <dbReference type="ChEBI" id="CHEBI:30413"/>
    </cofactor>
</comment>
<keyword evidence="14" id="KW-1185">Reference proteome</keyword>
<keyword evidence="9" id="KW-0560">Oxidoreductase</keyword>